<keyword evidence="1" id="KW-0472">Membrane</keyword>
<reference evidence="3" key="1">
    <citation type="submission" date="2013-11" db="EMBL/GenBank/DDBJ databases">
        <authorList>
            <person name="Hoang H.T."/>
            <person name="Killian M.L."/>
            <person name="Madson D.M."/>
            <person name="Arruda P.H.E."/>
            <person name="Sun D."/>
            <person name="Schwartz K.J."/>
            <person name="Yoon K."/>
        </authorList>
    </citation>
    <scope>NUCLEOTIDE SEQUENCE [LARGE SCALE GENOMIC DNA]</scope>
    <source>
        <strain evidence="3">CDK2</strain>
    </source>
</reference>
<feature type="transmembrane region" description="Helical" evidence="1">
    <location>
        <begin position="58"/>
        <end position="77"/>
    </location>
</feature>
<feature type="transmembrane region" description="Helical" evidence="1">
    <location>
        <begin position="20"/>
        <end position="38"/>
    </location>
</feature>
<keyword evidence="1" id="KW-1133">Transmembrane helix</keyword>
<organism evidence="2 3">
    <name type="scientific">Halolamina pelagica</name>
    <dbReference type="NCBI Taxonomy" id="699431"/>
    <lineage>
        <taxon>Archaea</taxon>
        <taxon>Methanobacteriati</taxon>
        <taxon>Methanobacteriota</taxon>
        <taxon>Stenosarchaea group</taxon>
        <taxon>Halobacteria</taxon>
        <taxon>Halobacteriales</taxon>
        <taxon>Haloferacaceae</taxon>
    </lineage>
</organism>
<keyword evidence="3" id="KW-1185">Reference proteome</keyword>
<dbReference type="Proteomes" id="UP000050535">
    <property type="component" value="Unassembled WGS sequence"/>
</dbReference>
<comment type="caution">
    <text evidence="2">The sequence shown here is derived from an EMBL/GenBank/DDBJ whole genome shotgun (WGS) entry which is preliminary data.</text>
</comment>
<sequence length="86" mass="8130">MTDESPDADGSSASTSRRSLIGLGGAVSLCCLFATPAATGAVGTTVAGGTTAALGGGLIRILVTALGVGIAASVIGWRASCDSCGE</sequence>
<dbReference type="EMBL" id="LGUC01000002">
    <property type="protein sequence ID" value="KPN29184.1"/>
    <property type="molecule type" value="Genomic_DNA"/>
</dbReference>
<gene>
    <name evidence="2" type="ORF">SY89_03418</name>
</gene>
<keyword evidence="1" id="KW-0812">Transmembrane</keyword>
<dbReference type="RefSeq" id="WP_054584945.1">
    <property type="nucleotide sequence ID" value="NZ_LGUC01000002.1"/>
</dbReference>
<dbReference type="STRING" id="699431.SY89_03418"/>
<proteinExistence type="predicted"/>
<evidence type="ECO:0000313" key="3">
    <source>
        <dbReference type="Proteomes" id="UP000050535"/>
    </source>
</evidence>
<protein>
    <submittedName>
        <fullName evidence="2">Uncharacterized protein</fullName>
    </submittedName>
</protein>
<name>A0A0P7G7J2_9EURY</name>
<accession>A0A0P7G7J2</accession>
<evidence type="ECO:0000313" key="2">
    <source>
        <dbReference type="EMBL" id="KPN29184.1"/>
    </source>
</evidence>
<evidence type="ECO:0000256" key="1">
    <source>
        <dbReference type="SAM" id="Phobius"/>
    </source>
</evidence>
<dbReference type="AlphaFoldDB" id="A0A0P7G7J2"/>